<dbReference type="AlphaFoldDB" id="A0A3P7MPS8"/>
<dbReference type="PANTHER" id="PTHR46339">
    <property type="entry name" value="PROTEIN CBG15282-RELATED"/>
    <property type="match status" value="1"/>
</dbReference>
<organism evidence="1 2">
    <name type="scientific">Cylicostephanus goldi</name>
    <name type="common">Nematode worm</name>
    <dbReference type="NCBI Taxonomy" id="71465"/>
    <lineage>
        <taxon>Eukaryota</taxon>
        <taxon>Metazoa</taxon>
        <taxon>Ecdysozoa</taxon>
        <taxon>Nematoda</taxon>
        <taxon>Chromadorea</taxon>
        <taxon>Rhabditida</taxon>
        <taxon>Rhabditina</taxon>
        <taxon>Rhabditomorpha</taxon>
        <taxon>Strongyloidea</taxon>
        <taxon>Strongylidae</taxon>
        <taxon>Cylicostephanus</taxon>
    </lineage>
</organism>
<dbReference type="InterPro" id="IPR006150">
    <property type="entry name" value="Cys_repeat_1"/>
</dbReference>
<dbReference type="Pfam" id="PF14625">
    <property type="entry name" value="Lustrin_cystein"/>
    <property type="match status" value="2"/>
</dbReference>
<accession>A0A3P7MPS8</accession>
<dbReference type="Proteomes" id="UP000271889">
    <property type="component" value="Unassembled WGS sequence"/>
</dbReference>
<evidence type="ECO:0008006" key="3">
    <source>
        <dbReference type="Google" id="ProtNLM"/>
    </source>
</evidence>
<dbReference type="PANTHER" id="PTHR46339:SF3">
    <property type="entry name" value="PROTEIN CBG06944"/>
    <property type="match status" value="1"/>
</dbReference>
<protein>
    <recommendedName>
        <fullName evidence="3">EB domain-containing protein</fullName>
    </recommendedName>
</protein>
<feature type="non-terminal residue" evidence="1">
    <location>
        <position position="1"/>
    </location>
</feature>
<gene>
    <name evidence="1" type="ORF">CGOC_LOCUS9866</name>
</gene>
<dbReference type="OrthoDB" id="504708at2759"/>
<proteinExistence type="predicted"/>
<evidence type="ECO:0000313" key="1">
    <source>
        <dbReference type="EMBL" id="VDN24568.1"/>
    </source>
</evidence>
<dbReference type="InterPro" id="IPR053014">
    <property type="entry name" value="Cuticle_assoc_divergent"/>
</dbReference>
<reference evidence="1 2" key="1">
    <citation type="submission" date="2018-11" db="EMBL/GenBank/DDBJ databases">
        <authorList>
            <consortium name="Pathogen Informatics"/>
        </authorList>
    </citation>
    <scope>NUCLEOTIDE SEQUENCE [LARGE SCALE GENOMIC DNA]</scope>
</reference>
<name>A0A3P7MPS8_CYLGO</name>
<evidence type="ECO:0000313" key="2">
    <source>
        <dbReference type="Proteomes" id="UP000271889"/>
    </source>
</evidence>
<keyword evidence="2" id="KW-1185">Reference proteome</keyword>
<dbReference type="InterPro" id="IPR028150">
    <property type="entry name" value="Lustrin_cystein"/>
</dbReference>
<sequence length="136" mass="14421">YQCCGSNPAPPPLPTNDGCPNAQLAYRDRGTVQICTAGSSTCPPGYFCQFSASNRQFQCCGVSGGCPAESVAFVGLSGEPQQCVLGQSKCPVGFACRRSVAGHHICCTKKKKGWIFSEPSPFRSPKIQKPAPTRKC</sequence>
<dbReference type="SMART" id="SM00289">
    <property type="entry name" value="WR1"/>
    <property type="match status" value="2"/>
</dbReference>
<dbReference type="EMBL" id="UYRV01108684">
    <property type="protein sequence ID" value="VDN24568.1"/>
    <property type="molecule type" value="Genomic_DNA"/>
</dbReference>